<sequence length="304" mass="34421">MHTLAISIMAEGTGMFSYYIRQKRKIKSIIYSGYMRALNLLRKQRHAGGDGHLIVSLTTHPPRISDVYITIESILLQHVSNFEVHLYISKQDMMTIGSLPATLQRQVDRGLRIITTTEDYRSYDKLVHVLKENPDATIVTADDDVIYPRDWLGRLLEGAKKHPDCVICHRGHLLRESSPGSGHICYQTSRAARQDPIERPLFNLMPTGNGGVLYPPGSLDPMVIDHTAFQELAPNADDIWFKMASLKRGTRCFRINAYNANFLPTRAAHHDPLHKENVKGDGNNQKFDNCLKRHPELMAKLLAS</sequence>
<name>A0A240UR61_9GAMM</name>
<dbReference type="CDD" id="cd00761">
    <property type="entry name" value="Glyco_tranf_GTA_type"/>
    <property type="match status" value="1"/>
</dbReference>
<gene>
    <name evidence="1" type="ORF">B9H00_13660</name>
</gene>
<dbReference type="KEGG" id="kma:B9H00_13660"/>
<evidence type="ECO:0000313" key="1">
    <source>
        <dbReference type="EMBL" id="ART63974.1"/>
    </source>
</evidence>
<dbReference type="EMBL" id="CP021358">
    <property type="protein sequence ID" value="ART63974.1"/>
    <property type="molecule type" value="Genomic_DNA"/>
</dbReference>
<reference evidence="1 2" key="1">
    <citation type="submission" date="2017-05" db="EMBL/GenBank/DDBJ databases">
        <authorList>
            <person name="Song R."/>
            <person name="Chenine A.L."/>
            <person name="Ruprecht R.M."/>
        </authorList>
    </citation>
    <scope>NUCLEOTIDE SEQUENCE [LARGE SCALE GENOMIC DNA]</scope>
    <source>
        <strain evidence="1">SW32</strain>
    </source>
</reference>
<keyword evidence="2" id="KW-1185">Reference proteome</keyword>
<organism evidence="1 2">
    <name type="scientific">Kushneria marisflavi</name>
    <dbReference type="NCBI Taxonomy" id="157779"/>
    <lineage>
        <taxon>Bacteria</taxon>
        <taxon>Pseudomonadati</taxon>
        <taxon>Pseudomonadota</taxon>
        <taxon>Gammaproteobacteria</taxon>
        <taxon>Oceanospirillales</taxon>
        <taxon>Halomonadaceae</taxon>
        <taxon>Kushneria</taxon>
    </lineage>
</organism>
<dbReference type="AlphaFoldDB" id="A0A240UR61"/>
<evidence type="ECO:0000313" key="2">
    <source>
        <dbReference type="Proteomes" id="UP000194457"/>
    </source>
</evidence>
<accession>A0A240UR61</accession>
<dbReference type="SUPFAM" id="SSF53448">
    <property type="entry name" value="Nucleotide-diphospho-sugar transferases"/>
    <property type="match status" value="1"/>
</dbReference>
<proteinExistence type="predicted"/>
<protein>
    <submittedName>
        <fullName evidence="1">Uncharacterized protein</fullName>
    </submittedName>
</protein>
<dbReference type="Proteomes" id="UP000194457">
    <property type="component" value="Chromosome"/>
</dbReference>
<dbReference type="InterPro" id="IPR029044">
    <property type="entry name" value="Nucleotide-diphossugar_trans"/>
</dbReference>